<sequence>MPVARALLVTLCVLTASLVRAAEPAALPGKIRVASEEWDSYTQADGQGMAWDILREVFETQGVKLDMRSVPYTRSVGLVQRREVDALVGSYRDETDGALYPRWNYDTDHIYSLGLATNPPPTLATLGNYRLVWVRGYRYQDYLPNIQRFNEIRRRVGILPMLQQGRADFYIDALTEVDFVLSQAEDRSQFRRTHLAELPLFLGFADNERGRGLRALFDRRMDELVKNGRLRPIFQRWQQPYPFDTRRPPEDR</sequence>
<feature type="signal peptide" evidence="2">
    <location>
        <begin position="1"/>
        <end position="21"/>
    </location>
</feature>
<dbReference type="PANTHER" id="PTHR35936:SF6">
    <property type="entry name" value="AMINO ACID ABC TRANSPORTER SUBSTRATE-BINDING PAAT FAMILY PROTEIN"/>
    <property type="match status" value="1"/>
</dbReference>
<evidence type="ECO:0000313" key="4">
    <source>
        <dbReference type="Proteomes" id="UP000268048"/>
    </source>
</evidence>
<keyword evidence="2" id="KW-0732">Signal</keyword>
<evidence type="ECO:0000313" key="3">
    <source>
        <dbReference type="EMBL" id="AZE51441.1"/>
    </source>
</evidence>
<accession>A0A3G7TWX9</accession>
<dbReference type="RefSeq" id="WP_124322511.1">
    <property type="nucleotide sequence ID" value="NZ_CP027753.1"/>
</dbReference>
<evidence type="ECO:0000256" key="1">
    <source>
        <dbReference type="ARBA" id="ARBA00010333"/>
    </source>
</evidence>
<gene>
    <name evidence="3" type="ORF">C4K04_5803</name>
</gene>
<dbReference type="EMBL" id="CP027753">
    <property type="protein sequence ID" value="AZE51441.1"/>
    <property type="molecule type" value="Genomic_DNA"/>
</dbReference>
<dbReference type="AlphaFoldDB" id="A0A3G7TWX9"/>
<proteinExistence type="inferred from homology"/>
<feature type="chain" id="PRO_5018248805" evidence="2">
    <location>
        <begin position="22"/>
        <end position="252"/>
    </location>
</feature>
<organism evidence="3 4">
    <name type="scientific">Pseudomonas chlororaphis</name>
    <dbReference type="NCBI Taxonomy" id="587753"/>
    <lineage>
        <taxon>Bacteria</taxon>
        <taxon>Pseudomonadati</taxon>
        <taxon>Pseudomonadota</taxon>
        <taxon>Gammaproteobacteria</taxon>
        <taxon>Pseudomonadales</taxon>
        <taxon>Pseudomonadaceae</taxon>
        <taxon>Pseudomonas</taxon>
    </lineage>
</organism>
<dbReference type="SUPFAM" id="SSF53850">
    <property type="entry name" value="Periplasmic binding protein-like II"/>
    <property type="match status" value="1"/>
</dbReference>
<dbReference type="PANTHER" id="PTHR35936">
    <property type="entry name" value="MEMBRANE-BOUND LYTIC MUREIN TRANSGLYCOSYLASE F"/>
    <property type="match status" value="1"/>
</dbReference>
<reference evidence="3 4" key="1">
    <citation type="submission" date="2018-03" db="EMBL/GenBank/DDBJ databases">
        <title>Diversity of phytobeneficial traits revealed by whole-genome analysis of worldwide-isolated phenazine-producing Pseudomonas spp.</title>
        <authorList>
            <person name="Biessy A."/>
            <person name="Novinscak A."/>
            <person name="Blom J."/>
            <person name="Leger G."/>
            <person name="Thomashow L.S."/>
            <person name="Cazorla F.M."/>
            <person name="Josic D."/>
            <person name="Filion M."/>
        </authorList>
    </citation>
    <scope>NUCLEOTIDE SEQUENCE [LARGE SCALE GENOMIC DNA]</scope>
    <source>
        <strain evidence="3 4">B25</strain>
    </source>
</reference>
<dbReference type="Proteomes" id="UP000268048">
    <property type="component" value="Chromosome"/>
</dbReference>
<name>A0A3G7TWX9_9PSED</name>
<evidence type="ECO:0000256" key="2">
    <source>
        <dbReference type="SAM" id="SignalP"/>
    </source>
</evidence>
<dbReference type="Gene3D" id="3.40.190.10">
    <property type="entry name" value="Periplasmic binding protein-like II"/>
    <property type="match status" value="2"/>
</dbReference>
<protein>
    <submittedName>
        <fullName evidence="3">Uncharacterized protein</fullName>
    </submittedName>
</protein>
<comment type="similarity">
    <text evidence="1">Belongs to the bacterial solute-binding protein 3 family.</text>
</comment>